<evidence type="ECO:0000313" key="2">
    <source>
        <dbReference type="Proteomes" id="UP001595807"/>
    </source>
</evidence>
<evidence type="ECO:0000313" key="1">
    <source>
        <dbReference type="EMBL" id="MFC3928875.1"/>
    </source>
</evidence>
<reference evidence="2" key="1">
    <citation type="journal article" date="2019" name="Int. J. Syst. Evol. Microbiol.">
        <title>The Global Catalogue of Microorganisms (GCM) 10K type strain sequencing project: providing services to taxonomists for standard genome sequencing and annotation.</title>
        <authorList>
            <consortium name="The Broad Institute Genomics Platform"/>
            <consortium name="The Broad Institute Genome Sequencing Center for Infectious Disease"/>
            <person name="Wu L."/>
            <person name="Ma J."/>
        </authorList>
    </citation>
    <scope>NUCLEOTIDE SEQUENCE [LARGE SCALE GENOMIC DNA]</scope>
    <source>
        <strain evidence="2">CCUG 67170</strain>
    </source>
</reference>
<name>A0ABV8CXY9_9STRE</name>
<organism evidence="1 2">
    <name type="scientific">Streptococcus caprae</name>
    <dbReference type="NCBI Taxonomy" id="1640501"/>
    <lineage>
        <taxon>Bacteria</taxon>
        <taxon>Bacillati</taxon>
        <taxon>Bacillota</taxon>
        <taxon>Bacilli</taxon>
        <taxon>Lactobacillales</taxon>
        <taxon>Streptococcaceae</taxon>
        <taxon>Streptococcus</taxon>
    </lineage>
</organism>
<proteinExistence type="predicted"/>
<accession>A0ABV8CXY9</accession>
<comment type="caution">
    <text evidence="1">The sequence shown here is derived from an EMBL/GenBank/DDBJ whole genome shotgun (WGS) entry which is preliminary data.</text>
</comment>
<protein>
    <submittedName>
        <fullName evidence="1">RNA polymerase sigma factor</fullName>
    </submittedName>
</protein>
<sequence length="131" mass="15895">MEYFIYVNGIKVPVSKEIYCEYWRLTNRENYLNRLEVQYRVRPFSDYIDSQLISVMTDEKMDVERIIETKEILQLLYESLLTLNDDEYTLVKDLFFEDKTLSEISRSEKVSISTVARRRDRILNYLKKLLE</sequence>
<dbReference type="EMBL" id="JBHRZV010000052">
    <property type="protein sequence ID" value="MFC3928875.1"/>
    <property type="molecule type" value="Genomic_DNA"/>
</dbReference>
<gene>
    <name evidence="1" type="ORF">ACFORF_09950</name>
</gene>
<dbReference type="Proteomes" id="UP001595807">
    <property type="component" value="Unassembled WGS sequence"/>
</dbReference>
<dbReference type="InterPro" id="IPR013324">
    <property type="entry name" value="RNA_pol_sigma_r3/r4-like"/>
</dbReference>
<dbReference type="SUPFAM" id="SSF88659">
    <property type="entry name" value="Sigma3 and sigma4 domains of RNA polymerase sigma factors"/>
    <property type="match status" value="1"/>
</dbReference>
<dbReference type="RefSeq" id="WP_380427806.1">
    <property type="nucleotide sequence ID" value="NZ_JBHRZV010000052.1"/>
</dbReference>
<dbReference type="Gene3D" id="1.20.140.160">
    <property type="match status" value="1"/>
</dbReference>
<keyword evidence="2" id="KW-1185">Reference proteome</keyword>